<accession>A0A2A9NW55</accession>
<dbReference type="AlphaFoldDB" id="A0A2A9NW55"/>
<dbReference type="Proteomes" id="UP000242287">
    <property type="component" value="Unassembled WGS sequence"/>
</dbReference>
<gene>
    <name evidence="2" type="ORF">AMATHDRAFT_134646</name>
</gene>
<organism evidence="2 3">
    <name type="scientific">Amanita thiersii Skay4041</name>
    <dbReference type="NCBI Taxonomy" id="703135"/>
    <lineage>
        <taxon>Eukaryota</taxon>
        <taxon>Fungi</taxon>
        <taxon>Dikarya</taxon>
        <taxon>Basidiomycota</taxon>
        <taxon>Agaricomycotina</taxon>
        <taxon>Agaricomycetes</taxon>
        <taxon>Agaricomycetidae</taxon>
        <taxon>Agaricales</taxon>
        <taxon>Pluteineae</taxon>
        <taxon>Amanitaceae</taxon>
        <taxon>Amanita</taxon>
    </lineage>
</organism>
<evidence type="ECO:0000313" key="2">
    <source>
        <dbReference type="EMBL" id="PFH54809.1"/>
    </source>
</evidence>
<dbReference type="EMBL" id="KZ301969">
    <property type="protein sequence ID" value="PFH54809.1"/>
    <property type="molecule type" value="Genomic_DNA"/>
</dbReference>
<evidence type="ECO:0000313" key="3">
    <source>
        <dbReference type="Proteomes" id="UP000242287"/>
    </source>
</evidence>
<protein>
    <recommendedName>
        <fullName evidence="1">F-box domain-containing protein</fullName>
    </recommendedName>
</protein>
<dbReference type="SMART" id="SM00256">
    <property type="entry name" value="FBOX"/>
    <property type="match status" value="1"/>
</dbReference>
<dbReference type="OrthoDB" id="3174109at2759"/>
<evidence type="ECO:0000259" key="1">
    <source>
        <dbReference type="PROSITE" id="PS50181"/>
    </source>
</evidence>
<keyword evidence="3" id="KW-1185">Reference proteome</keyword>
<dbReference type="Pfam" id="PF00646">
    <property type="entry name" value="F-box"/>
    <property type="match status" value="1"/>
</dbReference>
<sequence length="531" mass="59970">MAILHIPAELAACIFELLDIPSLITCRSVCSTFCILIDSSVALQYKIQLAASGQEEAPSSAGSEAPKATCLETLKQKQRAWANLQWVERMTVSYSYGDLWELYGNVLAQNTSDSSRLLFYQLPSRYRGIKRRDWSVDVRQYRLRDFGMDPAQNLLVLVEYPPRQPGFADLNYRIHLRTLSTGAPHPLAPEPHALTHAKRPAVHGSCSIQTCDDILGIIFDCHEFGETELVIWNWKTGQILLNVLSGDIKTMSFLSERHIILGVLRLSDILEDFEPSLMVVDFIAEPPDLRDLDELENVYTFCFPPLANNIDVLHINIRSDPAPGWAPDRSLSVPFFLARDCRLYVITLLVHTGDNLATEVVFCVLGNTFRSLIRGVSSNQATTQFDWMTWGPDGSRMVIPPFPHSQTWVCYVYGTRYVTFRPSRHHSGYVYVFDFNQYAVRRHQDGMGATGISEVEGEEAPNERQLCVTSATVIEAGKIFRDEVETRLGYLVKAVALPRDTRLSLRWAMCSEDSIIVVVSQRGLEQEKLLC</sequence>
<dbReference type="SUPFAM" id="SSF81383">
    <property type="entry name" value="F-box domain"/>
    <property type="match status" value="1"/>
</dbReference>
<dbReference type="InterPro" id="IPR001810">
    <property type="entry name" value="F-box_dom"/>
</dbReference>
<dbReference type="STRING" id="703135.A0A2A9NW55"/>
<dbReference type="PROSITE" id="PS50181">
    <property type="entry name" value="FBOX"/>
    <property type="match status" value="1"/>
</dbReference>
<name>A0A2A9NW55_9AGAR</name>
<proteinExistence type="predicted"/>
<dbReference type="InterPro" id="IPR036047">
    <property type="entry name" value="F-box-like_dom_sf"/>
</dbReference>
<reference evidence="2 3" key="1">
    <citation type="submission" date="2014-02" db="EMBL/GenBank/DDBJ databases">
        <title>Transposable element dynamics among asymbiotic and ectomycorrhizal Amanita fungi.</title>
        <authorList>
            <consortium name="DOE Joint Genome Institute"/>
            <person name="Hess J."/>
            <person name="Skrede I."/>
            <person name="Wolfe B."/>
            <person name="LaButti K."/>
            <person name="Ohm R.A."/>
            <person name="Grigoriev I.V."/>
            <person name="Pringle A."/>
        </authorList>
    </citation>
    <scope>NUCLEOTIDE SEQUENCE [LARGE SCALE GENOMIC DNA]</scope>
    <source>
        <strain evidence="2 3">SKay4041</strain>
    </source>
</reference>
<feature type="domain" description="F-box" evidence="1">
    <location>
        <begin position="1"/>
        <end position="48"/>
    </location>
</feature>